<evidence type="ECO:0000313" key="2">
    <source>
        <dbReference type="EMBL" id="KAJ7782454.1"/>
    </source>
</evidence>
<keyword evidence="3" id="KW-1185">Reference proteome</keyword>
<feature type="compositionally biased region" description="Basic residues" evidence="1">
    <location>
        <begin position="18"/>
        <end position="27"/>
    </location>
</feature>
<gene>
    <name evidence="2" type="ORF">DFH07DRAFT_764601</name>
</gene>
<proteinExistence type="predicted"/>
<dbReference type="AlphaFoldDB" id="A0AAD7KDG0"/>
<reference evidence="2" key="1">
    <citation type="submission" date="2023-03" db="EMBL/GenBank/DDBJ databases">
        <title>Massive genome expansion in bonnet fungi (Mycena s.s.) driven by repeated elements and novel gene families across ecological guilds.</title>
        <authorList>
            <consortium name="Lawrence Berkeley National Laboratory"/>
            <person name="Harder C.B."/>
            <person name="Miyauchi S."/>
            <person name="Viragh M."/>
            <person name="Kuo A."/>
            <person name="Thoen E."/>
            <person name="Andreopoulos B."/>
            <person name="Lu D."/>
            <person name="Skrede I."/>
            <person name="Drula E."/>
            <person name="Henrissat B."/>
            <person name="Morin E."/>
            <person name="Kohler A."/>
            <person name="Barry K."/>
            <person name="LaButti K."/>
            <person name="Morin E."/>
            <person name="Salamov A."/>
            <person name="Lipzen A."/>
            <person name="Mereny Z."/>
            <person name="Hegedus B."/>
            <person name="Baldrian P."/>
            <person name="Stursova M."/>
            <person name="Weitz H."/>
            <person name="Taylor A."/>
            <person name="Grigoriev I.V."/>
            <person name="Nagy L.G."/>
            <person name="Martin F."/>
            <person name="Kauserud H."/>
        </authorList>
    </citation>
    <scope>NUCLEOTIDE SEQUENCE</scope>
    <source>
        <strain evidence="2">CBHHK188m</strain>
    </source>
</reference>
<evidence type="ECO:0000313" key="3">
    <source>
        <dbReference type="Proteomes" id="UP001215280"/>
    </source>
</evidence>
<dbReference type="Proteomes" id="UP001215280">
    <property type="component" value="Unassembled WGS sequence"/>
</dbReference>
<accession>A0AAD7KDG0</accession>
<feature type="region of interest" description="Disordered" evidence="1">
    <location>
        <begin position="1"/>
        <end position="33"/>
    </location>
</feature>
<sequence length="178" mass="20875">MLPRRRPNDKHELYYRPGGRRRTRGQARRGPGAPRCRIRVHLETRLVSVALNEHVFWMHLRFFMQMYWLEGRRAEKWAEGLQVAVPRRDGSTWRKPPPVHKRLKPDARGENFKIYYAPFAPFVNLLAPSAQRYMVDNEQSCCCGMAQRPESNGTGSGVEEHHGICRTKTFRADEMTQR</sequence>
<dbReference type="EMBL" id="JARJLG010000003">
    <property type="protein sequence ID" value="KAJ7782454.1"/>
    <property type="molecule type" value="Genomic_DNA"/>
</dbReference>
<name>A0AAD7KDG0_9AGAR</name>
<comment type="caution">
    <text evidence="2">The sequence shown here is derived from an EMBL/GenBank/DDBJ whole genome shotgun (WGS) entry which is preliminary data.</text>
</comment>
<evidence type="ECO:0000256" key="1">
    <source>
        <dbReference type="SAM" id="MobiDB-lite"/>
    </source>
</evidence>
<protein>
    <submittedName>
        <fullName evidence="2">Uncharacterized protein</fullName>
    </submittedName>
</protein>
<organism evidence="2 3">
    <name type="scientific">Mycena maculata</name>
    <dbReference type="NCBI Taxonomy" id="230809"/>
    <lineage>
        <taxon>Eukaryota</taxon>
        <taxon>Fungi</taxon>
        <taxon>Dikarya</taxon>
        <taxon>Basidiomycota</taxon>
        <taxon>Agaricomycotina</taxon>
        <taxon>Agaricomycetes</taxon>
        <taxon>Agaricomycetidae</taxon>
        <taxon>Agaricales</taxon>
        <taxon>Marasmiineae</taxon>
        <taxon>Mycenaceae</taxon>
        <taxon>Mycena</taxon>
    </lineage>
</organism>